<accession>D8JWY5</accession>
<dbReference type="PROSITE" id="PS01124">
    <property type="entry name" value="HTH_ARAC_FAMILY_2"/>
    <property type="match status" value="1"/>
</dbReference>
<dbReference type="GO" id="GO:0043565">
    <property type="term" value="F:sequence-specific DNA binding"/>
    <property type="evidence" value="ECO:0007669"/>
    <property type="project" value="InterPro"/>
</dbReference>
<dbReference type="InterPro" id="IPR018062">
    <property type="entry name" value="HTH_AraC-typ_CS"/>
</dbReference>
<dbReference type="Proteomes" id="UP000002033">
    <property type="component" value="Chromosome"/>
</dbReference>
<keyword evidence="6" id="KW-1185">Reference proteome</keyword>
<evidence type="ECO:0000313" key="5">
    <source>
        <dbReference type="EMBL" id="ADJ25093.1"/>
    </source>
</evidence>
<reference evidence="6" key="1">
    <citation type="journal article" date="2011" name="J. Bacteriol.">
        <title>Genome sequences of eight morphologically diverse alphaproteobacteria.</title>
        <authorList>
            <consortium name="US DOE Joint Genome Institute"/>
            <person name="Brown P.J."/>
            <person name="Kysela D.T."/>
            <person name="Buechlein A."/>
            <person name="Hemmerich C."/>
            <person name="Brun Y.V."/>
        </authorList>
    </citation>
    <scope>NUCLEOTIDE SEQUENCE [LARGE SCALE GENOMIC DNA]</scope>
    <source>
        <strain evidence="6">ATCC 51888 / DSM 1869 / NCIB 11706 / TK 0415</strain>
    </source>
</reference>
<dbReference type="KEGG" id="hdn:Hden_3300"/>
<dbReference type="EMBL" id="CP002083">
    <property type="protein sequence ID" value="ADJ25093.1"/>
    <property type="molecule type" value="Genomic_DNA"/>
</dbReference>
<gene>
    <name evidence="5" type="ordered locus">Hden_3300</name>
</gene>
<dbReference type="SMART" id="SM00342">
    <property type="entry name" value="HTH_ARAC"/>
    <property type="match status" value="1"/>
</dbReference>
<sequence>MYQSAATGVQDLKPLWHVGTSRMLFAGCLGRNTLHSHSTSVLLAGLYDDFELRVGKGRWVTCRMAVIRAGIPYEFDAGGRPLAVIYGEPNVVSAEGFATLMRDVEELPGALISRHGEVAALRAIYEDPDSATWVAPAIVDLVDFSNARARRQIDPRIARAVDALAGRDSLARDGDDLPSVSTAAVDAGISTSRFQHVFKAEVGVPYRRYLCWLRMRAAVRDVVGGSNLTTAAHAAGYCDQAHFAHEFRRIFGAPASRSLANVRR</sequence>
<dbReference type="Gene3D" id="1.10.10.60">
    <property type="entry name" value="Homeodomain-like"/>
    <property type="match status" value="1"/>
</dbReference>
<dbReference type="InterPro" id="IPR018060">
    <property type="entry name" value="HTH_AraC"/>
</dbReference>
<organism evidence="5 6">
    <name type="scientific">Hyphomicrobium denitrificans (strain ATCC 51888 / DSM 1869 / NCIMB 11706 / TK 0415)</name>
    <dbReference type="NCBI Taxonomy" id="582899"/>
    <lineage>
        <taxon>Bacteria</taxon>
        <taxon>Pseudomonadati</taxon>
        <taxon>Pseudomonadota</taxon>
        <taxon>Alphaproteobacteria</taxon>
        <taxon>Hyphomicrobiales</taxon>
        <taxon>Hyphomicrobiaceae</taxon>
        <taxon>Hyphomicrobium</taxon>
    </lineage>
</organism>
<feature type="domain" description="HTH araC/xylS-type" evidence="4">
    <location>
        <begin position="179"/>
        <end position="261"/>
    </location>
</feature>
<dbReference type="PROSITE" id="PS00041">
    <property type="entry name" value="HTH_ARAC_FAMILY_1"/>
    <property type="match status" value="1"/>
</dbReference>
<evidence type="ECO:0000313" key="6">
    <source>
        <dbReference type="Proteomes" id="UP000002033"/>
    </source>
</evidence>
<dbReference type="PANTHER" id="PTHR43436">
    <property type="entry name" value="ARAC-FAMILY TRANSCRIPTIONAL REGULATOR"/>
    <property type="match status" value="1"/>
</dbReference>
<dbReference type="eggNOG" id="COG2207">
    <property type="taxonomic scope" value="Bacteria"/>
</dbReference>
<keyword evidence="1" id="KW-0805">Transcription regulation</keyword>
<dbReference type="HOGENOM" id="CLU_073078_0_1_5"/>
<dbReference type="PANTHER" id="PTHR43436:SF1">
    <property type="entry name" value="TRANSCRIPTIONAL REGULATORY PROTEIN"/>
    <property type="match status" value="1"/>
</dbReference>
<dbReference type="AlphaFoldDB" id="D8JWY5"/>
<dbReference type="GO" id="GO:0003700">
    <property type="term" value="F:DNA-binding transcription factor activity"/>
    <property type="evidence" value="ECO:0007669"/>
    <property type="project" value="InterPro"/>
</dbReference>
<keyword evidence="3" id="KW-0804">Transcription</keyword>
<dbReference type="Pfam" id="PF12833">
    <property type="entry name" value="HTH_18"/>
    <property type="match status" value="1"/>
</dbReference>
<name>D8JWY5_HYPDA</name>
<evidence type="ECO:0000259" key="4">
    <source>
        <dbReference type="PROSITE" id="PS01124"/>
    </source>
</evidence>
<protein>
    <submittedName>
        <fullName evidence="5">Helix-turn-helix, AraC domain protein</fullName>
    </submittedName>
</protein>
<dbReference type="RefSeq" id="WP_013217252.1">
    <property type="nucleotide sequence ID" value="NC_014313.1"/>
</dbReference>
<evidence type="ECO:0000256" key="2">
    <source>
        <dbReference type="ARBA" id="ARBA00023125"/>
    </source>
</evidence>
<evidence type="ECO:0000256" key="3">
    <source>
        <dbReference type="ARBA" id="ARBA00023163"/>
    </source>
</evidence>
<keyword evidence="2" id="KW-0238">DNA-binding</keyword>
<evidence type="ECO:0000256" key="1">
    <source>
        <dbReference type="ARBA" id="ARBA00023015"/>
    </source>
</evidence>
<dbReference type="STRING" id="582899.Hden_3300"/>
<proteinExistence type="predicted"/>